<dbReference type="RefSeq" id="WP_073340619.1">
    <property type="nucleotide sequence ID" value="NZ_FQXM01000032.1"/>
</dbReference>
<keyword evidence="4" id="KW-1185">Reference proteome</keyword>
<reference evidence="3 4" key="1">
    <citation type="submission" date="2016-11" db="EMBL/GenBank/DDBJ databases">
        <authorList>
            <person name="Jaros S."/>
            <person name="Januszkiewicz K."/>
            <person name="Wedrychowicz H."/>
        </authorList>
    </citation>
    <scope>NUCLEOTIDE SEQUENCE [LARGE SCALE GENOMIC DNA]</scope>
    <source>
        <strain evidence="3 4">DSM 8605</strain>
    </source>
</reference>
<dbReference type="STRING" id="1121316.SAMN02745207_03786"/>
<dbReference type="OrthoDB" id="1258529at2"/>
<dbReference type="AlphaFoldDB" id="A0A1M5XMH2"/>
<accession>A0A1M5XMH2</accession>
<dbReference type="EMBL" id="FQXM01000032">
    <property type="protein sequence ID" value="SHI01001.1"/>
    <property type="molecule type" value="Genomic_DNA"/>
</dbReference>
<evidence type="ECO:0000313" key="4">
    <source>
        <dbReference type="Proteomes" id="UP000184447"/>
    </source>
</evidence>
<feature type="region of interest" description="Disordered" evidence="1">
    <location>
        <begin position="340"/>
        <end position="360"/>
    </location>
</feature>
<dbReference type="Pfam" id="PF09524">
    <property type="entry name" value="Phg_2220_C"/>
    <property type="match status" value="1"/>
</dbReference>
<protein>
    <recommendedName>
        <fullName evidence="2">Phage conserved hypothetical protein C-terminal domain-containing protein</fullName>
    </recommendedName>
</protein>
<evidence type="ECO:0000313" key="3">
    <source>
        <dbReference type="EMBL" id="SHI01001.1"/>
    </source>
</evidence>
<organism evidence="3 4">
    <name type="scientific">Clostridium grantii DSM 8605</name>
    <dbReference type="NCBI Taxonomy" id="1121316"/>
    <lineage>
        <taxon>Bacteria</taxon>
        <taxon>Bacillati</taxon>
        <taxon>Bacillota</taxon>
        <taxon>Clostridia</taxon>
        <taxon>Eubacteriales</taxon>
        <taxon>Clostridiaceae</taxon>
        <taxon>Clostridium</taxon>
    </lineage>
</organism>
<name>A0A1M5XMH2_9CLOT</name>
<dbReference type="NCBIfam" id="TIGR02220">
    <property type="entry name" value="phg_TIGR02220"/>
    <property type="match status" value="1"/>
</dbReference>
<dbReference type="Proteomes" id="UP000184447">
    <property type="component" value="Unassembled WGS sequence"/>
</dbReference>
<sequence>MNKIVSEVGKLNFTGNIINWAWFKNLTHDNGKANMNAIVILSEIIYWYRPTEVRDEMSGEIIRYKKKFKADKLQKSYQSLADNFGLTKGQAKAACKFLKDKGLITIEFRNIITSSGQSLSNIMFIEPIIEEIRKVSSVRNVGEKVEVEEIEEIEEGESQYKILARGNSKDISKSISAPSDDKDIDVYDSNVVGTTDKTIDVCSYNNTHMKFKPQTYTENTTEINRENTTEINAKINTKNIKKSTTNTRTATCKNIYSATITEIVDFLNLKVGTNYMSSTENTNKIIKERLKEGFKVEDFFKVINIKTQEWQGTDYEKFLRPQTLFGPKFEAYLNQKSSNKAITSNSSNKNTDGSFSNRQQRKYDLHSIEKGLLGWG</sequence>
<gene>
    <name evidence="3" type="ORF">SAMN02745207_03786</name>
</gene>
<evidence type="ECO:0000259" key="2">
    <source>
        <dbReference type="Pfam" id="PF09524"/>
    </source>
</evidence>
<feature type="domain" description="Phage conserved hypothetical protein C-terminal" evidence="2">
    <location>
        <begin position="263"/>
        <end position="334"/>
    </location>
</feature>
<feature type="compositionally biased region" description="Polar residues" evidence="1">
    <location>
        <begin position="340"/>
        <end position="358"/>
    </location>
</feature>
<dbReference type="InterPro" id="IPR011741">
    <property type="entry name" value="Phg_2220_C"/>
</dbReference>
<evidence type="ECO:0000256" key="1">
    <source>
        <dbReference type="SAM" id="MobiDB-lite"/>
    </source>
</evidence>
<proteinExistence type="predicted"/>